<comment type="pathway">
    <text evidence="1">Bacterial outer membrane biogenesis; LPS O-antigen biosynthesis.</text>
</comment>
<organism evidence="4 5">
    <name type="scientific">Roseibium aggregatum</name>
    <dbReference type="NCBI Taxonomy" id="187304"/>
    <lineage>
        <taxon>Bacteria</taxon>
        <taxon>Pseudomonadati</taxon>
        <taxon>Pseudomonadota</taxon>
        <taxon>Alphaproteobacteria</taxon>
        <taxon>Hyphomicrobiales</taxon>
        <taxon>Stappiaceae</taxon>
        <taxon>Roseibium</taxon>
    </lineage>
</organism>
<proteinExistence type="inferred from homology"/>
<evidence type="ECO:0000256" key="2">
    <source>
        <dbReference type="ARBA" id="ARBA00007637"/>
    </source>
</evidence>
<evidence type="ECO:0000313" key="4">
    <source>
        <dbReference type="EMBL" id="MBN9671707.1"/>
    </source>
</evidence>
<reference evidence="4" key="1">
    <citation type="submission" date="2020-12" db="EMBL/GenBank/DDBJ databases">
        <title>Oil enriched cultivation method for isolating marine PHA-producing bacteria.</title>
        <authorList>
            <person name="Zheng W."/>
            <person name="Yu S."/>
            <person name="Huang Y."/>
        </authorList>
    </citation>
    <scope>NUCLEOTIDE SEQUENCE</scope>
    <source>
        <strain evidence="4">SY-2-12</strain>
    </source>
</reference>
<name>A0A939EFV4_9HYPH</name>
<comment type="similarity">
    <text evidence="2">Belongs to the NAD(P)-dependent epimerase/dehydratase family.</text>
</comment>
<evidence type="ECO:0000313" key="5">
    <source>
        <dbReference type="Proteomes" id="UP000664096"/>
    </source>
</evidence>
<dbReference type="EMBL" id="JAEKJZ010000003">
    <property type="protein sequence ID" value="MBN9671707.1"/>
    <property type="molecule type" value="Genomic_DNA"/>
</dbReference>
<dbReference type="AlphaFoldDB" id="A0A939EFV4"/>
<protein>
    <submittedName>
        <fullName evidence="4">NAD(P)-dependent oxidoreductase</fullName>
    </submittedName>
</protein>
<dbReference type="Pfam" id="PF01370">
    <property type="entry name" value="Epimerase"/>
    <property type="match status" value="1"/>
</dbReference>
<accession>A0A939EFV4</accession>
<dbReference type="InterPro" id="IPR036291">
    <property type="entry name" value="NAD(P)-bd_dom_sf"/>
</dbReference>
<feature type="domain" description="NAD-dependent epimerase/dehydratase" evidence="3">
    <location>
        <begin position="8"/>
        <end position="223"/>
    </location>
</feature>
<sequence>MTRSREKIFITGATGFLGSWIIARLVDRGIEVVATDISNDHRRLELLKPDLPRELIDFRICDVTDAEGLNAQIEETRPTGIIHLAALQIPQCRANPALGAAINIGGHINIFETARKHGIDRILYTSSIAAKPRGKANAPSNFYGVFKKTDEEIARIYWEDHKLPSLGLRPYVVFGVGRDDGETSAITRAIEAAALGKPYEIPFSTRSCFQYAADVADVFVRAALSSWDGALLSDVTDTVHSTDDVVEAIRQVVPEAAISCAETIRISPSDGFDTSALKMVVGDFKELPLAEGIRETVSLYREIAAR</sequence>
<dbReference type="RefSeq" id="WP_207141568.1">
    <property type="nucleotide sequence ID" value="NZ_JAEKJZ010000003.1"/>
</dbReference>
<dbReference type="InterPro" id="IPR001509">
    <property type="entry name" value="Epimerase_deHydtase"/>
</dbReference>
<comment type="caution">
    <text evidence="4">The sequence shown here is derived from an EMBL/GenBank/DDBJ whole genome shotgun (WGS) entry which is preliminary data.</text>
</comment>
<dbReference type="Proteomes" id="UP000664096">
    <property type="component" value="Unassembled WGS sequence"/>
</dbReference>
<dbReference type="SUPFAM" id="SSF51735">
    <property type="entry name" value="NAD(P)-binding Rossmann-fold domains"/>
    <property type="match status" value="1"/>
</dbReference>
<dbReference type="CDD" id="cd08946">
    <property type="entry name" value="SDR_e"/>
    <property type="match status" value="1"/>
</dbReference>
<dbReference type="Gene3D" id="3.40.50.720">
    <property type="entry name" value="NAD(P)-binding Rossmann-like Domain"/>
    <property type="match status" value="1"/>
</dbReference>
<gene>
    <name evidence="4" type="ORF">JF539_15270</name>
</gene>
<evidence type="ECO:0000256" key="1">
    <source>
        <dbReference type="ARBA" id="ARBA00005125"/>
    </source>
</evidence>
<evidence type="ECO:0000259" key="3">
    <source>
        <dbReference type="Pfam" id="PF01370"/>
    </source>
</evidence>
<dbReference type="PANTHER" id="PTHR43000">
    <property type="entry name" value="DTDP-D-GLUCOSE 4,6-DEHYDRATASE-RELATED"/>
    <property type="match status" value="1"/>
</dbReference>